<evidence type="ECO:0000256" key="4">
    <source>
        <dbReference type="ARBA" id="ARBA00022741"/>
    </source>
</evidence>
<dbReference type="GO" id="GO:0005524">
    <property type="term" value="F:ATP binding"/>
    <property type="evidence" value="ECO:0007669"/>
    <property type="project" value="UniProtKB-KW"/>
</dbReference>
<comment type="catalytic activity">
    <reaction evidence="7">
        <text>L-threonyl-[protein] + ATP = O-phospho-L-threonyl-[protein] + ADP + H(+)</text>
        <dbReference type="Rhea" id="RHEA:46608"/>
        <dbReference type="Rhea" id="RHEA-COMP:11060"/>
        <dbReference type="Rhea" id="RHEA-COMP:11605"/>
        <dbReference type="ChEBI" id="CHEBI:15378"/>
        <dbReference type="ChEBI" id="CHEBI:30013"/>
        <dbReference type="ChEBI" id="CHEBI:30616"/>
        <dbReference type="ChEBI" id="CHEBI:61977"/>
        <dbReference type="ChEBI" id="CHEBI:456216"/>
        <dbReference type="EC" id="2.7.11.1"/>
    </reaction>
</comment>
<dbReference type="Gene3D" id="3.30.200.20">
    <property type="entry name" value="Phosphorylase Kinase, domain 1"/>
    <property type="match status" value="1"/>
</dbReference>
<feature type="domain" description="Protein kinase" evidence="10">
    <location>
        <begin position="53"/>
        <end position="440"/>
    </location>
</feature>
<keyword evidence="2" id="KW-0723">Serine/threonine-protein kinase</keyword>
<evidence type="ECO:0000256" key="8">
    <source>
        <dbReference type="ARBA" id="ARBA00048679"/>
    </source>
</evidence>
<dbReference type="EMBL" id="JAVRRT010000011">
    <property type="protein sequence ID" value="KAK5167389.1"/>
    <property type="molecule type" value="Genomic_DNA"/>
</dbReference>
<dbReference type="InterPro" id="IPR051334">
    <property type="entry name" value="SRPK"/>
</dbReference>
<evidence type="ECO:0000256" key="5">
    <source>
        <dbReference type="ARBA" id="ARBA00022777"/>
    </source>
</evidence>
<dbReference type="GO" id="GO:0000245">
    <property type="term" value="P:spliceosomal complex assembly"/>
    <property type="evidence" value="ECO:0007669"/>
    <property type="project" value="TreeGrafter"/>
</dbReference>
<sequence>MSSSPPTPPRKAPSNETEWRFKPLSAPTEWIESYRPGGLHPIHLGDTLCGGRFKVVRKLGYGSSSTVWLAQDTHHNQLGQTGTRSGRRATSYGSVVAIKVMIADAPADSKESEMYKLISDTPADDQAKDHVLSLLDQCDHEGPNGTHRCMVFEPMGPSVGMLMDSEDGEGVQLAQAKSILKDTLLGLHCLHSCRIAHGDLNQGNLLTTLRPSHDQNPQALGQKPTPDNISDPVTRKDGKPDRWAPRYLCLDRPLTELVDANGAFRTKLTDLGAAFFFDDHPADPATPLGLRAPEHILHGPVDHSIDIWAFGCLVYEIFTGFQLFAISDFGSTETENNDSHLLEMTDVLGPLPPALYEKWDRRHRYFGPGGEAIRTGVGPDEPSKYPMAFIAPLEERFGEAKPEEMGKEETAQVLALIRRILQYDPALRPSTAELLEDEWFKNIGSGEGEESASSRSENDAAALDSTSVDSGVVSS</sequence>
<accession>A0AAV9P6N7</accession>
<dbReference type="SMART" id="SM00220">
    <property type="entry name" value="S_TKc"/>
    <property type="match status" value="1"/>
</dbReference>
<evidence type="ECO:0000256" key="1">
    <source>
        <dbReference type="ARBA" id="ARBA00012513"/>
    </source>
</evidence>
<comment type="catalytic activity">
    <reaction evidence="8">
        <text>L-seryl-[protein] + ATP = O-phospho-L-seryl-[protein] + ADP + H(+)</text>
        <dbReference type="Rhea" id="RHEA:17989"/>
        <dbReference type="Rhea" id="RHEA-COMP:9863"/>
        <dbReference type="Rhea" id="RHEA-COMP:11604"/>
        <dbReference type="ChEBI" id="CHEBI:15378"/>
        <dbReference type="ChEBI" id="CHEBI:29999"/>
        <dbReference type="ChEBI" id="CHEBI:30616"/>
        <dbReference type="ChEBI" id="CHEBI:83421"/>
        <dbReference type="ChEBI" id="CHEBI:456216"/>
        <dbReference type="EC" id="2.7.11.1"/>
    </reaction>
</comment>
<dbReference type="SUPFAM" id="SSF56112">
    <property type="entry name" value="Protein kinase-like (PK-like)"/>
    <property type="match status" value="1"/>
</dbReference>
<keyword evidence="3" id="KW-0808">Transferase</keyword>
<evidence type="ECO:0000256" key="6">
    <source>
        <dbReference type="ARBA" id="ARBA00022840"/>
    </source>
</evidence>
<dbReference type="PROSITE" id="PS50011">
    <property type="entry name" value="PROTEIN_KINASE_DOM"/>
    <property type="match status" value="1"/>
</dbReference>
<dbReference type="AlphaFoldDB" id="A0AAV9P6N7"/>
<keyword evidence="4" id="KW-0547">Nucleotide-binding</keyword>
<keyword evidence="12" id="KW-1185">Reference proteome</keyword>
<comment type="caution">
    <text evidence="11">The sequence shown here is derived from an EMBL/GenBank/DDBJ whole genome shotgun (WGS) entry which is preliminary data.</text>
</comment>
<evidence type="ECO:0000256" key="9">
    <source>
        <dbReference type="SAM" id="MobiDB-lite"/>
    </source>
</evidence>
<protein>
    <recommendedName>
        <fullName evidence="1">non-specific serine/threonine protein kinase</fullName>
        <ecNumber evidence="1">2.7.11.1</ecNumber>
    </recommendedName>
</protein>
<feature type="region of interest" description="Disordered" evidence="9">
    <location>
        <begin position="207"/>
        <end position="240"/>
    </location>
</feature>
<reference evidence="11 12" key="1">
    <citation type="submission" date="2023-08" db="EMBL/GenBank/DDBJ databases">
        <title>Black Yeasts Isolated from many extreme environments.</title>
        <authorList>
            <person name="Coleine C."/>
            <person name="Stajich J.E."/>
            <person name="Selbmann L."/>
        </authorList>
    </citation>
    <scope>NUCLEOTIDE SEQUENCE [LARGE SCALE GENOMIC DNA]</scope>
    <source>
        <strain evidence="11 12">CCFEE 5935</strain>
    </source>
</reference>
<dbReference type="Gene3D" id="1.10.510.10">
    <property type="entry name" value="Transferase(Phosphotransferase) domain 1"/>
    <property type="match status" value="1"/>
</dbReference>
<feature type="compositionally biased region" description="Low complexity" evidence="9">
    <location>
        <begin position="464"/>
        <end position="475"/>
    </location>
</feature>
<proteinExistence type="predicted"/>
<dbReference type="Pfam" id="PF00069">
    <property type="entry name" value="Pkinase"/>
    <property type="match status" value="1"/>
</dbReference>
<dbReference type="GO" id="GO:0004674">
    <property type="term" value="F:protein serine/threonine kinase activity"/>
    <property type="evidence" value="ECO:0007669"/>
    <property type="project" value="UniProtKB-KW"/>
</dbReference>
<dbReference type="GO" id="GO:0050684">
    <property type="term" value="P:regulation of mRNA processing"/>
    <property type="evidence" value="ECO:0007669"/>
    <property type="project" value="TreeGrafter"/>
</dbReference>
<gene>
    <name evidence="11" type="ORF">LTR77_007088</name>
</gene>
<organism evidence="11 12">
    <name type="scientific">Saxophila tyrrhenica</name>
    <dbReference type="NCBI Taxonomy" id="1690608"/>
    <lineage>
        <taxon>Eukaryota</taxon>
        <taxon>Fungi</taxon>
        <taxon>Dikarya</taxon>
        <taxon>Ascomycota</taxon>
        <taxon>Pezizomycotina</taxon>
        <taxon>Dothideomycetes</taxon>
        <taxon>Dothideomycetidae</taxon>
        <taxon>Mycosphaerellales</taxon>
        <taxon>Extremaceae</taxon>
        <taxon>Saxophila</taxon>
    </lineage>
</organism>
<evidence type="ECO:0000256" key="2">
    <source>
        <dbReference type="ARBA" id="ARBA00022527"/>
    </source>
</evidence>
<dbReference type="Proteomes" id="UP001337655">
    <property type="component" value="Unassembled WGS sequence"/>
</dbReference>
<evidence type="ECO:0000256" key="3">
    <source>
        <dbReference type="ARBA" id="ARBA00022679"/>
    </source>
</evidence>
<dbReference type="PANTHER" id="PTHR47634">
    <property type="entry name" value="PROTEIN KINASE DOMAIN-CONTAINING PROTEIN-RELATED"/>
    <property type="match status" value="1"/>
</dbReference>
<evidence type="ECO:0000313" key="12">
    <source>
        <dbReference type="Proteomes" id="UP001337655"/>
    </source>
</evidence>
<dbReference type="InterPro" id="IPR011009">
    <property type="entry name" value="Kinase-like_dom_sf"/>
</dbReference>
<keyword evidence="5" id="KW-0418">Kinase</keyword>
<dbReference type="RefSeq" id="XP_064657095.1">
    <property type="nucleotide sequence ID" value="XM_064804325.1"/>
</dbReference>
<dbReference type="EC" id="2.7.11.1" evidence="1"/>
<feature type="region of interest" description="Disordered" evidence="9">
    <location>
        <begin position="444"/>
        <end position="475"/>
    </location>
</feature>
<evidence type="ECO:0000313" key="11">
    <source>
        <dbReference type="EMBL" id="KAK5167389.1"/>
    </source>
</evidence>
<dbReference type="GeneID" id="89928424"/>
<dbReference type="InterPro" id="IPR000719">
    <property type="entry name" value="Prot_kinase_dom"/>
</dbReference>
<feature type="compositionally biased region" description="Polar residues" evidence="9">
    <location>
        <begin position="207"/>
        <end position="219"/>
    </location>
</feature>
<evidence type="ECO:0000256" key="7">
    <source>
        <dbReference type="ARBA" id="ARBA00047899"/>
    </source>
</evidence>
<keyword evidence="6" id="KW-0067">ATP-binding</keyword>
<name>A0AAV9P6N7_9PEZI</name>
<dbReference type="PANTHER" id="PTHR47634:SF9">
    <property type="entry name" value="PROTEIN KINASE DOMAIN-CONTAINING PROTEIN-RELATED"/>
    <property type="match status" value="1"/>
</dbReference>
<evidence type="ECO:0000259" key="10">
    <source>
        <dbReference type="PROSITE" id="PS50011"/>
    </source>
</evidence>